<accession>A0A848GSU3</accession>
<name>A0A848GSU3_9BACT</name>
<reference evidence="1 2" key="1">
    <citation type="submission" date="2020-04" db="EMBL/GenBank/DDBJ databases">
        <title>Chitinophaga sp. G-6-1-13 sp. nov., isolated from soil.</title>
        <authorList>
            <person name="Dahal R.H."/>
            <person name="Chaudhary D.K."/>
        </authorList>
    </citation>
    <scope>NUCLEOTIDE SEQUENCE [LARGE SCALE GENOMIC DNA]</scope>
    <source>
        <strain evidence="1 2">G-6-1-13</strain>
    </source>
</reference>
<evidence type="ECO:0000313" key="2">
    <source>
        <dbReference type="Proteomes" id="UP000583266"/>
    </source>
</evidence>
<dbReference type="PROSITE" id="PS51257">
    <property type="entry name" value="PROKAR_LIPOPROTEIN"/>
    <property type="match status" value="1"/>
</dbReference>
<dbReference type="AlphaFoldDB" id="A0A848GSU3"/>
<protein>
    <recommendedName>
        <fullName evidence="3">Lipoprotein</fullName>
    </recommendedName>
</protein>
<proteinExistence type="predicted"/>
<keyword evidence="2" id="KW-1185">Reference proteome</keyword>
<evidence type="ECO:0008006" key="3">
    <source>
        <dbReference type="Google" id="ProtNLM"/>
    </source>
</evidence>
<sequence>MRYLLFCWLPLLMACNNHPRAVSTLFTQDSGFIRKKEMLQFLGAHHLVDTAHSVWRLYDDTVSLGKYYRQREGTFIACMLDPVTEEFPIHLLIEANLFDDVLKVERYFHWNSPCCWERNDGFTKWGDYYFLKICGTGSGYCSTNLFCFQDVVPQDSLRHVVAGYWSAMGNTGTDNIWNIESNMQINGDTLWMHYKLEEFDQEDTVYLQPKDTATFTVMYLKDKKGWRAVDSTMLEKYSFY</sequence>
<dbReference type="Proteomes" id="UP000583266">
    <property type="component" value="Unassembled WGS sequence"/>
</dbReference>
<comment type="caution">
    <text evidence="1">The sequence shown here is derived from an EMBL/GenBank/DDBJ whole genome shotgun (WGS) entry which is preliminary data.</text>
</comment>
<gene>
    <name evidence="1" type="ORF">HHL17_23535</name>
</gene>
<evidence type="ECO:0000313" key="1">
    <source>
        <dbReference type="EMBL" id="NML40192.1"/>
    </source>
</evidence>
<organism evidence="1 2">
    <name type="scientific">Chitinophaga fulva</name>
    <dbReference type="NCBI Taxonomy" id="2728842"/>
    <lineage>
        <taxon>Bacteria</taxon>
        <taxon>Pseudomonadati</taxon>
        <taxon>Bacteroidota</taxon>
        <taxon>Chitinophagia</taxon>
        <taxon>Chitinophagales</taxon>
        <taxon>Chitinophagaceae</taxon>
        <taxon>Chitinophaga</taxon>
    </lineage>
</organism>
<dbReference type="EMBL" id="JABBGC010000003">
    <property type="protein sequence ID" value="NML40192.1"/>
    <property type="molecule type" value="Genomic_DNA"/>
</dbReference>